<reference evidence="3" key="1">
    <citation type="submission" date="2021-03" db="EMBL/GenBank/DDBJ databases">
        <title>Chromosome level genome of the anhydrobiotic midge Polypedilum vanderplanki.</title>
        <authorList>
            <person name="Yoshida Y."/>
            <person name="Kikawada T."/>
            <person name="Gusev O."/>
        </authorList>
    </citation>
    <scope>NUCLEOTIDE SEQUENCE</scope>
    <source>
        <strain evidence="3">NIAS01</strain>
        <tissue evidence="3">Whole body or cell culture</tissue>
    </source>
</reference>
<proteinExistence type="predicted"/>
<keyword evidence="4" id="KW-1185">Reference proteome</keyword>
<evidence type="ECO:0000313" key="4">
    <source>
        <dbReference type="Proteomes" id="UP001107558"/>
    </source>
</evidence>
<organism evidence="3 4">
    <name type="scientific">Polypedilum vanderplanki</name>
    <name type="common">Sleeping chironomid midge</name>
    <dbReference type="NCBI Taxonomy" id="319348"/>
    <lineage>
        <taxon>Eukaryota</taxon>
        <taxon>Metazoa</taxon>
        <taxon>Ecdysozoa</taxon>
        <taxon>Arthropoda</taxon>
        <taxon>Hexapoda</taxon>
        <taxon>Insecta</taxon>
        <taxon>Pterygota</taxon>
        <taxon>Neoptera</taxon>
        <taxon>Endopterygota</taxon>
        <taxon>Diptera</taxon>
        <taxon>Nematocera</taxon>
        <taxon>Chironomoidea</taxon>
        <taxon>Chironomidae</taxon>
        <taxon>Chironominae</taxon>
        <taxon>Polypedilum</taxon>
        <taxon>Polypedilum</taxon>
    </lineage>
</organism>
<protein>
    <submittedName>
        <fullName evidence="3">Uncharacterized protein</fullName>
    </submittedName>
</protein>
<feature type="coiled-coil region" evidence="1">
    <location>
        <begin position="2"/>
        <end position="73"/>
    </location>
</feature>
<evidence type="ECO:0000256" key="2">
    <source>
        <dbReference type="SAM" id="MobiDB-lite"/>
    </source>
</evidence>
<name>A0A9J6CGE9_POLVA</name>
<feature type="region of interest" description="Disordered" evidence="2">
    <location>
        <begin position="138"/>
        <end position="157"/>
    </location>
</feature>
<dbReference type="Proteomes" id="UP001107558">
    <property type="component" value="Chromosome 1"/>
</dbReference>
<accession>A0A9J6CGE9</accession>
<feature type="compositionally biased region" description="Basic and acidic residues" evidence="2">
    <location>
        <begin position="146"/>
        <end position="157"/>
    </location>
</feature>
<sequence>MFSNLLKNKIEIEERVRKLQNNYINAIKLRKFDNKSEEQEDENLKLIDSNHEKRQIKEILEEKQNKLSEISTNYRSAIKSHEQLITSMKDQKEVTLEIYEIIKSTLTKLNIEIPNEFDIKNEKKIATFPRPEIKISTSENQWTSPFDKDYDKENFKV</sequence>
<evidence type="ECO:0000313" key="3">
    <source>
        <dbReference type="EMBL" id="KAG5681124.1"/>
    </source>
</evidence>
<evidence type="ECO:0000256" key="1">
    <source>
        <dbReference type="SAM" id="Coils"/>
    </source>
</evidence>
<dbReference type="AlphaFoldDB" id="A0A9J6CGE9"/>
<dbReference type="EMBL" id="JADBJN010000001">
    <property type="protein sequence ID" value="KAG5681124.1"/>
    <property type="molecule type" value="Genomic_DNA"/>
</dbReference>
<keyword evidence="1" id="KW-0175">Coiled coil</keyword>
<gene>
    <name evidence="3" type="ORF">PVAND_010584</name>
</gene>
<comment type="caution">
    <text evidence="3">The sequence shown here is derived from an EMBL/GenBank/DDBJ whole genome shotgun (WGS) entry which is preliminary data.</text>
</comment>